<name>A0ABN1DPZ2_9GAMM</name>
<dbReference type="RefSeq" id="WP_226766528.1">
    <property type="nucleotide sequence ID" value="NZ_BAAAEO010000002.1"/>
</dbReference>
<protein>
    <recommendedName>
        <fullName evidence="3">ATPase</fullName>
    </recommendedName>
</protein>
<gene>
    <name evidence="1" type="ORF">GCM10009098_16090</name>
</gene>
<comment type="caution">
    <text evidence="1">The sequence shown here is derived from an EMBL/GenBank/DDBJ whole genome shotgun (WGS) entry which is preliminary data.</text>
</comment>
<keyword evidence="2" id="KW-1185">Reference proteome</keyword>
<dbReference type="Proteomes" id="UP001501169">
    <property type="component" value="Unassembled WGS sequence"/>
</dbReference>
<sequence length="152" mass="17782">MRVESFRDLLDWTSGYHLHLSQCFRQCAHLQKNERSGMLLDYLADKELRLAACVLGFKHQGEDKALNTWCTEHLDRHPLMVDAACDEDFALMSTTEIITEVEKQHQLIILLYQNLYDRSHPPKMQELLAEVRDLEVNESQQMMHGANRLEDI</sequence>
<evidence type="ECO:0008006" key="3">
    <source>
        <dbReference type="Google" id="ProtNLM"/>
    </source>
</evidence>
<evidence type="ECO:0000313" key="2">
    <source>
        <dbReference type="Proteomes" id="UP001501169"/>
    </source>
</evidence>
<organism evidence="1 2">
    <name type="scientific">Rheinheimera aquimaris</name>
    <dbReference type="NCBI Taxonomy" id="412437"/>
    <lineage>
        <taxon>Bacteria</taxon>
        <taxon>Pseudomonadati</taxon>
        <taxon>Pseudomonadota</taxon>
        <taxon>Gammaproteobacteria</taxon>
        <taxon>Chromatiales</taxon>
        <taxon>Chromatiaceae</taxon>
        <taxon>Rheinheimera</taxon>
    </lineage>
</organism>
<reference evidence="1 2" key="1">
    <citation type="journal article" date="2019" name="Int. J. Syst. Evol. Microbiol.">
        <title>The Global Catalogue of Microorganisms (GCM) 10K type strain sequencing project: providing services to taxonomists for standard genome sequencing and annotation.</title>
        <authorList>
            <consortium name="The Broad Institute Genomics Platform"/>
            <consortium name="The Broad Institute Genome Sequencing Center for Infectious Disease"/>
            <person name="Wu L."/>
            <person name="Ma J."/>
        </authorList>
    </citation>
    <scope>NUCLEOTIDE SEQUENCE [LARGE SCALE GENOMIC DNA]</scope>
    <source>
        <strain evidence="1 2">JCM 14331</strain>
    </source>
</reference>
<dbReference type="EMBL" id="BAAAEO010000002">
    <property type="protein sequence ID" value="GAA0549240.1"/>
    <property type="molecule type" value="Genomic_DNA"/>
</dbReference>
<proteinExistence type="predicted"/>
<evidence type="ECO:0000313" key="1">
    <source>
        <dbReference type="EMBL" id="GAA0549240.1"/>
    </source>
</evidence>
<accession>A0ABN1DPZ2</accession>